<proteinExistence type="predicted"/>
<gene>
    <name evidence="1" type="ORF">B0I00_0003</name>
</gene>
<dbReference type="EMBL" id="PHUF01000001">
    <property type="protein sequence ID" value="PKB26020.1"/>
    <property type="molecule type" value="Genomic_DNA"/>
</dbReference>
<dbReference type="AlphaFoldDB" id="A0A2N0I4A8"/>
<organism evidence="1 2">
    <name type="scientific">Novosphingobium kunmingense</name>
    <dbReference type="NCBI Taxonomy" id="1211806"/>
    <lineage>
        <taxon>Bacteria</taxon>
        <taxon>Pseudomonadati</taxon>
        <taxon>Pseudomonadota</taxon>
        <taxon>Alphaproteobacteria</taxon>
        <taxon>Sphingomonadales</taxon>
        <taxon>Sphingomonadaceae</taxon>
        <taxon>Novosphingobium</taxon>
    </lineage>
</organism>
<accession>A0A2N0I4A8</accession>
<dbReference type="Proteomes" id="UP000232587">
    <property type="component" value="Unassembled WGS sequence"/>
</dbReference>
<comment type="caution">
    <text evidence="1">The sequence shown here is derived from an EMBL/GenBank/DDBJ whole genome shotgun (WGS) entry which is preliminary data.</text>
</comment>
<reference evidence="1 2" key="1">
    <citation type="submission" date="2017-11" db="EMBL/GenBank/DDBJ databases">
        <title>Genomic Encyclopedia of Type Strains, Phase III (KMG-III): the genomes of soil and plant-associated and newly described type strains.</title>
        <authorList>
            <person name="Whitman W."/>
        </authorList>
    </citation>
    <scope>NUCLEOTIDE SEQUENCE [LARGE SCALE GENOMIC DNA]</scope>
    <source>
        <strain evidence="1 2">CGMCC 1.12274</strain>
    </source>
</reference>
<keyword evidence="2" id="KW-1185">Reference proteome</keyword>
<dbReference type="RefSeq" id="WP_408635187.1">
    <property type="nucleotide sequence ID" value="NZ_PHUF01000001.1"/>
</dbReference>
<sequence>MTNTTQASKIDDLAQLRVLRSAGSIRQQIRSTEASGDKMLEDSADLMKAMVAARREAAVAPHTGQRAIMRLAKA</sequence>
<feature type="non-terminal residue" evidence="1">
    <location>
        <position position="74"/>
    </location>
</feature>
<protein>
    <submittedName>
        <fullName evidence="1">Uncharacterized protein</fullName>
    </submittedName>
</protein>
<evidence type="ECO:0000313" key="1">
    <source>
        <dbReference type="EMBL" id="PKB26020.1"/>
    </source>
</evidence>
<evidence type="ECO:0000313" key="2">
    <source>
        <dbReference type="Proteomes" id="UP000232587"/>
    </source>
</evidence>
<name>A0A2N0I4A8_9SPHN</name>